<evidence type="ECO:0000313" key="3">
    <source>
        <dbReference type="Proteomes" id="UP000240653"/>
    </source>
</evidence>
<dbReference type="AlphaFoldDB" id="A0A2P7S2B7"/>
<dbReference type="PROSITE" id="PS51257">
    <property type="entry name" value="PROKAR_LIPOPROTEIN"/>
    <property type="match status" value="1"/>
</dbReference>
<name>A0A2P7S2B7_9HYPH</name>
<dbReference type="RefSeq" id="WP_106726520.1">
    <property type="nucleotide sequence ID" value="NZ_PXYL01000017.1"/>
</dbReference>
<sequence length="151" mass="16407">MKQSRFRTPSGLALILVACLGSCSMARAEDHHHDALAPLPLHLDDYDAFVQKLAAEVDGNEAAMAAKLRTLGFSCTQVSKSVALECVRFGCKKGIIGGSLLQWTVSRSVMGIAETAFHGAAINYSWVVGCYPLNEIEEAQQRFLSRYGQSQ</sequence>
<dbReference type="OrthoDB" id="9887736at2"/>
<feature type="signal peptide" evidence="1">
    <location>
        <begin position="1"/>
        <end position="28"/>
    </location>
</feature>
<accession>A0A2P7S2B7</accession>
<feature type="chain" id="PRO_5015108823" description="DUF2380 domain-containing protein" evidence="1">
    <location>
        <begin position="29"/>
        <end position="151"/>
    </location>
</feature>
<dbReference type="Proteomes" id="UP000240653">
    <property type="component" value="Unassembled WGS sequence"/>
</dbReference>
<evidence type="ECO:0008006" key="4">
    <source>
        <dbReference type="Google" id="ProtNLM"/>
    </source>
</evidence>
<organism evidence="2 3">
    <name type="scientific">Pseudaminobacter soli</name>
    <name type="common">ex Li et al. 2025</name>
    <dbReference type="NCBI Taxonomy" id="1295366"/>
    <lineage>
        <taxon>Bacteria</taxon>
        <taxon>Pseudomonadati</taxon>
        <taxon>Pseudomonadota</taxon>
        <taxon>Alphaproteobacteria</taxon>
        <taxon>Hyphomicrobiales</taxon>
        <taxon>Phyllobacteriaceae</taxon>
        <taxon>Pseudaminobacter</taxon>
    </lineage>
</organism>
<protein>
    <recommendedName>
        <fullName evidence="4">DUF2380 domain-containing protein</fullName>
    </recommendedName>
</protein>
<keyword evidence="3" id="KW-1185">Reference proteome</keyword>
<evidence type="ECO:0000256" key="1">
    <source>
        <dbReference type="SAM" id="SignalP"/>
    </source>
</evidence>
<comment type="caution">
    <text evidence="2">The sequence shown here is derived from an EMBL/GenBank/DDBJ whole genome shotgun (WGS) entry which is preliminary data.</text>
</comment>
<gene>
    <name evidence="2" type="ORF">C7I85_23845</name>
</gene>
<keyword evidence="1" id="KW-0732">Signal</keyword>
<dbReference type="EMBL" id="PXYL01000017">
    <property type="protein sequence ID" value="PSJ56602.1"/>
    <property type="molecule type" value="Genomic_DNA"/>
</dbReference>
<evidence type="ECO:0000313" key="2">
    <source>
        <dbReference type="EMBL" id="PSJ56602.1"/>
    </source>
</evidence>
<reference evidence="2 3" key="1">
    <citation type="submission" date="2018-03" db="EMBL/GenBank/DDBJ databases">
        <title>The draft genome of Mesorhizobium soli JCM 19897.</title>
        <authorList>
            <person name="Li L."/>
            <person name="Liu L."/>
            <person name="Liang L."/>
            <person name="Wang T."/>
            <person name="Zhang X."/>
        </authorList>
    </citation>
    <scope>NUCLEOTIDE SEQUENCE [LARGE SCALE GENOMIC DNA]</scope>
    <source>
        <strain evidence="2 3">JCM 19897</strain>
    </source>
</reference>
<proteinExistence type="predicted"/>